<dbReference type="GO" id="GO:0004222">
    <property type="term" value="F:metalloendopeptidase activity"/>
    <property type="evidence" value="ECO:0007669"/>
    <property type="project" value="TreeGrafter"/>
</dbReference>
<dbReference type="Pfam" id="PF24568">
    <property type="entry name" value="CC_PcsB"/>
    <property type="match status" value="1"/>
</dbReference>
<feature type="coiled-coil region" evidence="2">
    <location>
        <begin position="186"/>
        <end position="255"/>
    </location>
</feature>
<dbReference type="CDD" id="cd12797">
    <property type="entry name" value="M23_peptidase"/>
    <property type="match status" value="1"/>
</dbReference>
<feature type="chain" id="PRO_5039259583" evidence="3">
    <location>
        <begin position="25"/>
        <end position="392"/>
    </location>
</feature>
<name>A0A419SES7_9BACL</name>
<dbReference type="InterPro" id="IPR016047">
    <property type="entry name" value="M23ase_b-sheet_dom"/>
</dbReference>
<evidence type="ECO:0000259" key="5">
    <source>
        <dbReference type="Pfam" id="PF24568"/>
    </source>
</evidence>
<comment type="caution">
    <text evidence="6">The sequence shown here is derived from an EMBL/GenBank/DDBJ whole genome shotgun (WGS) entry which is preliminary data.</text>
</comment>
<dbReference type="RefSeq" id="WP_120190939.1">
    <property type="nucleotide sequence ID" value="NZ_MCHY01000011.1"/>
</dbReference>
<feature type="coiled-coil region" evidence="2">
    <location>
        <begin position="28"/>
        <end position="55"/>
    </location>
</feature>
<dbReference type="OrthoDB" id="9805799at2"/>
<keyword evidence="2" id="KW-0175">Coiled coil</keyword>
<dbReference type="Pfam" id="PF01551">
    <property type="entry name" value="Peptidase_M23"/>
    <property type="match status" value="1"/>
</dbReference>
<dbReference type="InterPro" id="IPR011055">
    <property type="entry name" value="Dup_hybrid_motif"/>
</dbReference>
<evidence type="ECO:0000313" key="7">
    <source>
        <dbReference type="Proteomes" id="UP000284219"/>
    </source>
</evidence>
<dbReference type="Gene3D" id="6.10.250.3150">
    <property type="match status" value="1"/>
</dbReference>
<gene>
    <name evidence="6" type="ORF">BEP19_14510</name>
</gene>
<keyword evidence="7" id="KW-1185">Reference proteome</keyword>
<feature type="domain" description="M23ase beta-sheet core" evidence="4">
    <location>
        <begin position="290"/>
        <end position="386"/>
    </location>
</feature>
<evidence type="ECO:0000256" key="3">
    <source>
        <dbReference type="SAM" id="SignalP"/>
    </source>
</evidence>
<feature type="domain" description="Peptidoglycan hydrolase PcsB coiled-coil" evidence="5">
    <location>
        <begin position="106"/>
        <end position="178"/>
    </location>
</feature>
<dbReference type="EMBL" id="MCHY01000011">
    <property type="protein sequence ID" value="RKD21822.1"/>
    <property type="molecule type" value="Genomic_DNA"/>
</dbReference>
<evidence type="ECO:0000259" key="4">
    <source>
        <dbReference type="Pfam" id="PF01551"/>
    </source>
</evidence>
<dbReference type="PANTHER" id="PTHR21666:SF270">
    <property type="entry name" value="MUREIN HYDROLASE ACTIVATOR ENVC"/>
    <property type="match status" value="1"/>
</dbReference>
<evidence type="ECO:0000256" key="2">
    <source>
        <dbReference type="SAM" id="Coils"/>
    </source>
</evidence>
<keyword evidence="1 3" id="KW-0732">Signal</keyword>
<evidence type="ECO:0000313" key="6">
    <source>
        <dbReference type="EMBL" id="RKD21822.1"/>
    </source>
</evidence>
<accession>A0A419SES7</accession>
<feature type="signal peptide" evidence="3">
    <location>
        <begin position="1"/>
        <end position="24"/>
    </location>
</feature>
<dbReference type="PANTHER" id="PTHR21666">
    <property type="entry name" value="PEPTIDASE-RELATED"/>
    <property type="match status" value="1"/>
</dbReference>
<sequence length="392" mass="43878">MRKTPLLLVLLLSTSLLTPLSDVAASSIDKINQRITQIQKAQRAAESRISEIEREKIQVASQKDQAHQDLVVIDRKLKETQERISHLDIQIGQTTLKAQDAAAQLDEATRRVEERDELLKTRVKVMYEMGEISYLDVLLGSNSFGDFLDRLNTVRLIIDQDVRILEANIEDQKIIEAKKREIENHLASLQGMYKETSDLKADLERQQNERAAMIAQLAAKQEELERVRQQQEQAMLDLMHNMREALRDKDQALRQRQFVGGRFAWPVPSSNRITSNFGYRTDPFTGRKTGHDGIDIGAPQGTTIVAAADGVVVVASYVRGYGNMVSIDHGGDITTLYAHIRNGGIKVKVGQKVTKGQKIAEVGSTGRSTGPHLHFGVYKGRTVVDPMGYLRG</sequence>
<proteinExistence type="predicted"/>
<protein>
    <submittedName>
        <fullName evidence="6">Uncharacterized protein</fullName>
    </submittedName>
</protein>
<dbReference type="InterPro" id="IPR057309">
    <property type="entry name" value="PcsB_CC"/>
</dbReference>
<dbReference type="AlphaFoldDB" id="A0A419SES7"/>
<dbReference type="InterPro" id="IPR050570">
    <property type="entry name" value="Cell_wall_metabolism_enzyme"/>
</dbReference>
<reference evidence="6 7" key="1">
    <citation type="submission" date="2016-08" db="EMBL/GenBank/DDBJ databases">
        <title>Novel Firmicute Genomes.</title>
        <authorList>
            <person name="Poppleton D.I."/>
            <person name="Gribaldo S."/>
        </authorList>
    </citation>
    <scope>NUCLEOTIDE SEQUENCE [LARGE SCALE GENOMIC DNA]</scope>
    <source>
        <strain evidence="6 7">RAOx-1</strain>
    </source>
</reference>
<dbReference type="SUPFAM" id="SSF51261">
    <property type="entry name" value="Duplicated hybrid motif"/>
    <property type="match status" value="1"/>
</dbReference>
<organism evidence="6 7">
    <name type="scientific">Ammoniphilus oxalaticus</name>
    <dbReference type="NCBI Taxonomy" id="66863"/>
    <lineage>
        <taxon>Bacteria</taxon>
        <taxon>Bacillati</taxon>
        <taxon>Bacillota</taxon>
        <taxon>Bacilli</taxon>
        <taxon>Bacillales</taxon>
        <taxon>Paenibacillaceae</taxon>
        <taxon>Aneurinibacillus group</taxon>
        <taxon>Ammoniphilus</taxon>
    </lineage>
</organism>
<dbReference type="Proteomes" id="UP000284219">
    <property type="component" value="Unassembled WGS sequence"/>
</dbReference>
<evidence type="ECO:0000256" key="1">
    <source>
        <dbReference type="ARBA" id="ARBA00022729"/>
    </source>
</evidence>
<dbReference type="Gene3D" id="2.70.70.10">
    <property type="entry name" value="Glucose Permease (Domain IIA)"/>
    <property type="match status" value="1"/>
</dbReference>